<evidence type="ECO:0000313" key="11">
    <source>
        <dbReference type="Proteomes" id="UP000608579"/>
    </source>
</evidence>
<dbReference type="GO" id="GO:0043190">
    <property type="term" value="C:ATP-binding cassette (ABC) transporter complex"/>
    <property type="evidence" value="ECO:0007669"/>
    <property type="project" value="InterPro"/>
</dbReference>
<dbReference type="AlphaFoldDB" id="A0A832ZVL1"/>
<comment type="caution">
    <text evidence="10">The sequence shown here is derived from an EMBL/GenBank/DDBJ whole genome shotgun (WGS) entry which is preliminary data.</text>
</comment>
<keyword evidence="2" id="KW-0547">Nucleotide-binding</keyword>
<dbReference type="InterPro" id="IPR017871">
    <property type="entry name" value="ABC_transporter-like_CS"/>
</dbReference>
<proteinExistence type="inferred from homology"/>
<evidence type="ECO:0000256" key="3">
    <source>
        <dbReference type="ARBA" id="ARBA00022840"/>
    </source>
</evidence>
<dbReference type="Gene3D" id="2.40.50.100">
    <property type="match status" value="1"/>
</dbReference>
<evidence type="ECO:0000256" key="7">
    <source>
        <dbReference type="ARBA" id="ARBA00041133"/>
    </source>
</evidence>
<sequence length="356" mass="40171">MTTPPALELLNVTKTYGNVAALRDITLAVRKGEFITILGPSGSGKSTLLKIIGGFEEPDKGEVRINGQVINNTPPFKRPTSMVFQDLALFPHLNVFENIAYGLKVRKFPRDEIRRRVKWAAELLHIEKLIDRRITQLSGGQQQRVALARSLVLEPEVLLLDEPLGPLDLKLRREMQIELRRVQRSLKATWVYVTHDHEEAMTMSDRVAILNEGRLLAVGDIKTIYEKPCSRFVAEFLGEANFFEARVTQVAEGKTLLDTGSMLLLAPSKPGLREGEIIQVMIRPEKIKLAKREEPINRSKGKVLDLTYKGAFVDVKFETEHGYVMLARFTSTESINIGDTIEVAWSAEDVIILRCR</sequence>
<dbReference type="InterPro" id="IPR027417">
    <property type="entry name" value="P-loop_NTPase"/>
</dbReference>
<dbReference type="Gene3D" id="3.40.50.300">
    <property type="entry name" value="P-loop containing nucleotide triphosphate hydrolases"/>
    <property type="match status" value="1"/>
</dbReference>
<evidence type="ECO:0000256" key="6">
    <source>
        <dbReference type="ARBA" id="ARBA00039025"/>
    </source>
</evidence>
<dbReference type="EMBL" id="DQVM01000076">
    <property type="protein sequence ID" value="HIQ29709.1"/>
    <property type="molecule type" value="Genomic_DNA"/>
</dbReference>
<dbReference type="Pfam" id="PF00005">
    <property type="entry name" value="ABC_tran"/>
    <property type="match status" value="1"/>
</dbReference>
<comment type="similarity">
    <text evidence="4">Belongs to the ABC transporter superfamily. Sulfate/tungstate importer (TC 3.A.1.6) family.</text>
</comment>
<protein>
    <recommendedName>
        <fullName evidence="7">Molybdate/tungstate import ATP-binding protein WtpC</fullName>
        <ecNumber evidence="6">7.3.2.6</ecNumber>
    </recommendedName>
</protein>
<dbReference type="EC" id="7.3.2.6" evidence="6"/>
<feature type="domain" description="ABC transporter" evidence="9">
    <location>
        <begin position="7"/>
        <end position="237"/>
    </location>
</feature>
<dbReference type="PROSITE" id="PS50893">
    <property type="entry name" value="ABC_TRANSPORTER_2"/>
    <property type="match status" value="1"/>
</dbReference>
<dbReference type="Pfam" id="PF08402">
    <property type="entry name" value="TOBE_2"/>
    <property type="match status" value="1"/>
</dbReference>
<keyword evidence="1" id="KW-0813">Transport</keyword>
<keyword evidence="3 10" id="KW-0067">ATP-binding</keyword>
<evidence type="ECO:0000256" key="5">
    <source>
        <dbReference type="ARBA" id="ARBA00038781"/>
    </source>
</evidence>
<evidence type="ECO:0000256" key="2">
    <source>
        <dbReference type="ARBA" id="ARBA00022741"/>
    </source>
</evidence>
<evidence type="ECO:0000256" key="4">
    <source>
        <dbReference type="ARBA" id="ARBA00038307"/>
    </source>
</evidence>
<dbReference type="PANTHER" id="PTHR42781">
    <property type="entry name" value="SPERMIDINE/PUTRESCINE IMPORT ATP-BINDING PROTEIN POTA"/>
    <property type="match status" value="1"/>
</dbReference>
<dbReference type="GO" id="GO:1901238">
    <property type="term" value="F:ABC-type tungstate transporter activity"/>
    <property type="evidence" value="ECO:0007669"/>
    <property type="project" value="UniProtKB-EC"/>
</dbReference>
<evidence type="ECO:0000256" key="8">
    <source>
        <dbReference type="ARBA" id="ARBA00047936"/>
    </source>
</evidence>
<dbReference type="SMART" id="SM00382">
    <property type="entry name" value="AAA"/>
    <property type="match status" value="1"/>
</dbReference>
<dbReference type="InterPro" id="IPR003439">
    <property type="entry name" value="ABC_transporter-like_ATP-bd"/>
</dbReference>
<dbReference type="GO" id="GO:0005524">
    <property type="term" value="F:ATP binding"/>
    <property type="evidence" value="ECO:0007669"/>
    <property type="project" value="UniProtKB-KW"/>
</dbReference>
<evidence type="ECO:0000313" key="10">
    <source>
        <dbReference type="EMBL" id="HIQ29709.1"/>
    </source>
</evidence>
<gene>
    <name evidence="10" type="ORF">EYH45_03995</name>
</gene>
<accession>A0A832ZVL1</accession>
<dbReference type="SUPFAM" id="SSF50331">
    <property type="entry name" value="MOP-like"/>
    <property type="match status" value="1"/>
</dbReference>
<organism evidence="10 11">
    <name type="scientific">Caldiarchaeum subterraneum</name>
    <dbReference type="NCBI Taxonomy" id="311458"/>
    <lineage>
        <taxon>Archaea</taxon>
        <taxon>Nitrososphaerota</taxon>
        <taxon>Candidatus Caldarchaeales</taxon>
        <taxon>Candidatus Caldarchaeaceae</taxon>
        <taxon>Candidatus Caldarchaeum</taxon>
    </lineage>
</organism>
<dbReference type="FunFam" id="3.40.50.300:FF:000042">
    <property type="entry name" value="Maltose/maltodextrin ABC transporter, ATP-binding protein"/>
    <property type="match status" value="1"/>
</dbReference>
<dbReference type="PANTHER" id="PTHR42781:SF4">
    <property type="entry name" value="SPERMIDINE_PUTRESCINE IMPORT ATP-BINDING PROTEIN POTA"/>
    <property type="match status" value="1"/>
</dbReference>
<dbReference type="SUPFAM" id="SSF52540">
    <property type="entry name" value="P-loop containing nucleoside triphosphate hydrolases"/>
    <property type="match status" value="1"/>
</dbReference>
<comment type="subunit">
    <text evidence="5">The complex is composed of two ATP-binding proteins (WtpC), two transmembrane proteins (WtpB) and a solute-binding protein (WtpA).</text>
</comment>
<dbReference type="GO" id="GO:0016887">
    <property type="term" value="F:ATP hydrolysis activity"/>
    <property type="evidence" value="ECO:0007669"/>
    <property type="project" value="InterPro"/>
</dbReference>
<dbReference type="InterPro" id="IPR050093">
    <property type="entry name" value="ABC_SmlMolc_Importer"/>
</dbReference>
<dbReference type="InterPro" id="IPR008995">
    <property type="entry name" value="Mo/tungstate-bd_C_term_dom"/>
</dbReference>
<dbReference type="PROSITE" id="PS00211">
    <property type="entry name" value="ABC_TRANSPORTER_1"/>
    <property type="match status" value="1"/>
</dbReference>
<reference evidence="10" key="1">
    <citation type="journal article" date="2020" name="ISME J.">
        <title>Gammaproteobacteria mediating utilization of methyl-, sulfur- and petroleum organic compounds in deep ocean hydrothermal plumes.</title>
        <authorList>
            <person name="Zhou Z."/>
            <person name="Liu Y."/>
            <person name="Pan J."/>
            <person name="Cron B.R."/>
            <person name="Toner B.M."/>
            <person name="Anantharaman K."/>
            <person name="Breier J.A."/>
            <person name="Dick G.J."/>
            <person name="Li M."/>
        </authorList>
    </citation>
    <scope>NUCLEOTIDE SEQUENCE</scope>
    <source>
        <strain evidence="10">SZUA-1515</strain>
    </source>
</reference>
<dbReference type="Proteomes" id="UP000608579">
    <property type="component" value="Unassembled WGS sequence"/>
</dbReference>
<evidence type="ECO:0000256" key="1">
    <source>
        <dbReference type="ARBA" id="ARBA00022448"/>
    </source>
</evidence>
<evidence type="ECO:0000259" key="9">
    <source>
        <dbReference type="PROSITE" id="PS50893"/>
    </source>
</evidence>
<dbReference type="InterPro" id="IPR003593">
    <property type="entry name" value="AAA+_ATPase"/>
</dbReference>
<dbReference type="InterPro" id="IPR013611">
    <property type="entry name" value="Transp-assoc_OB_typ2"/>
</dbReference>
<comment type="catalytic activity">
    <reaction evidence="8">
        <text>tungstate(in) + ATP + H2O = tungstate(out) + ADP + phosphate + H(+)</text>
        <dbReference type="Rhea" id="RHEA:35027"/>
        <dbReference type="ChEBI" id="CHEBI:15377"/>
        <dbReference type="ChEBI" id="CHEBI:15378"/>
        <dbReference type="ChEBI" id="CHEBI:30616"/>
        <dbReference type="ChEBI" id="CHEBI:43474"/>
        <dbReference type="ChEBI" id="CHEBI:46502"/>
        <dbReference type="ChEBI" id="CHEBI:456216"/>
        <dbReference type="EC" id="7.3.2.6"/>
    </reaction>
</comment>
<name>A0A832ZVL1_CALS0</name>